<proteinExistence type="predicted"/>
<evidence type="ECO:0000313" key="1">
    <source>
        <dbReference type="EMBL" id="EDM08497.1"/>
    </source>
</evidence>
<dbReference type="Proteomes" id="UP000234681">
    <property type="component" value="Chromosome 1"/>
</dbReference>
<gene>
    <name evidence="1" type="ORF">rCG_24909</name>
</gene>
<accession>A6JBX0</accession>
<sequence length="33" mass="3762">MNVADRHGYGSEMQQSAIIVGEKKEMHLFVRIS</sequence>
<organism evidence="1 2">
    <name type="scientific">Rattus norvegicus</name>
    <name type="common">Rat</name>
    <dbReference type="NCBI Taxonomy" id="10116"/>
    <lineage>
        <taxon>Eukaryota</taxon>
        <taxon>Metazoa</taxon>
        <taxon>Chordata</taxon>
        <taxon>Craniata</taxon>
        <taxon>Vertebrata</taxon>
        <taxon>Euteleostomi</taxon>
        <taxon>Mammalia</taxon>
        <taxon>Eutheria</taxon>
        <taxon>Euarchontoglires</taxon>
        <taxon>Glires</taxon>
        <taxon>Rodentia</taxon>
        <taxon>Myomorpha</taxon>
        <taxon>Muroidea</taxon>
        <taxon>Muridae</taxon>
        <taxon>Murinae</taxon>
        <taxon>Rattus</taxon>
    </lineage>
</organism>
<evidence type="ECO:0000313" key="2">
    <source>
        <dbReference type="Proteomes" id="UP000234681"/>
    </source>
</evidence>
<name>A6JBX0_RAT</name>
<reference evidence="2" key="1">
    <citation type="submission" date="2005-09" db="EMBL/GenBank/DDBJ databases">
        <authorList>
            <person name="Mural R.J."/>
            <person name="Li P.W."/>
            <person name="Adams M.D."/>
            <person name="Amanatides P.G."/>
            <person name="Baden-Tillson H."/>
            <person name="Barnstead M."/>
            <person name="Chin S.H."/>
            <person name="Dew I."/>
            <person name="Evans C.A."/>
            <person name="Ferriera S."/>
            <person name="Flanigan M."/>
            <person name="Fosler C."/>
            <person name="Glodek A."/>
            <person name="Gu Z."/>
            <person name="Holt R.A."/>
            <person name="Jennings D."/>
            <person name="Kraft C.L."/>
            <person name="Lu F."/>
            <person name="Nguyen T."/>
            <person name="Nusskern D.R."/>
            <person name="Pfannkoch C.M."/>
            <person name="Sitter C."/>
            <person name="Sutton G.G."/>
            <person name="Venter J.C."/>
            <person name="Wang Z."/>
            <person name="Woodage T."/>
            <person name="Zheng X.H."/>
            <person name="Zhong F."/>
        </authorList>
    </citation>
    <scope>NUCLEOTIDE SEQUENCE [LARGE SCALE GENOMIC DNA]</scope>
    <source>
        <strain>BN</strain>
        <strain evidence="2">Sprague-Dawley</strain>
    </source>
</reference>
<dbReference type="AlphaFoldDB" id="A6JBX0"/>
<dbReference type="EMBL" id="CH473980">
    <property type="protein sequence ID" value="EDM08497.1"/>
    <property type="molecule type" value="Genomic_DNA"/>
</dbReference>
<protein>
    <submittedName>
        <fullName evidence="1">RCG24909</fullName>
    </submittedName>
</protein>